<dbReference type="Gene3D" id="2.60.40.10">
    <property type="entry name" value="Immunoglobulins"/>
    <property type="match status" value="1"/>
</dbReference>
<name>A0A0C2GN74_9BILA</name>
<dbReference type="Proteomes" id="UP000054047">
    <property type="component" value="Unassembled WGS sequence"/>
</dbReference>
<dbReference type="AlphaFoldDB" id="A0A0C2GN74"/>
<organism evidence="2 3">
    <name type="scientific">Ancylostoma duodenale</name>
    <dbReference type="NCBI Taxonomy" id="51022"/>
    <lineage>
        <taxon>Eukaryota</taxon>
        <taxon>Metazoa</taxon>
        <taxon>Ecdysozoa</taxon>
        <taxon>Nematoda</taxon>
        <taxon>Chromadorea</taxon>
        <taxon>Rhabditida</taxon>
        <taxon>Rhabditina</taxon>
        <taxon>Rhabditomorpha</taxon>
        <taxon>Strongyloidea</taxon>
        <taxon>Ancylostomatidae</taxon>
        <taxon>Ancylostomatinae</taxon>
        <taxon>Ancylostoma</taxon>
    </lineage>
</organism>
<reference evidence="2 3" key="1">
    <citation type="submission" date="2013-12" db="EMBL/GenBank/DDBJ databases">
        <title>Draft genome of the parsitic nematode Ancylostoma duodenale.</title>
        <authorList>
            <person name="Mitreva M."/>
        </authorList>
    </citation>
    <scope>NUCLEOTIDE SEQUENCE [LARGE SCALE GENOMIC DNA]</scope>
    <source>
        <strain evidence="2 3">Zhejiang</strain>
    </source>
</reference>
<dbReference type="InterPro" id="IPR013098">
    <property type="entry name" value="Ig_I-set"/>
</dbReference>
<dbReference type="InterPro" id="IPR013783">
    <property type="entry name" value="Ig-like_fold"/>
</dbReference>
<evidence type="ECO:0000259" key="1">
    <source>
        <dbReference type="Pfam" id="PF07679"/>
    </source>
</evidence>
<sequence>MYHLRITSATVNDEGTYRCVATNESGSATTNPPMILEGPLVFVVVEKSFGAINRWGVASGVPYHLLNP</sequence>
<feature type="domain" description="Immunoglobulin I-set" evidence="1">
    <location>
        <begin position="2"/>
        <end position="30"/>
    </location>
</feature>
<evidence type="ECO:0000313" key="2">
    <source>
        <dbReference type="EMBL" id="KIH58431.1"/>
    </source>
</evidence>
<dbReference type="OrthoDB" id="10056271at2759"/>
<dbReference type="EMBL" id="KN733132">
    <property type="protein sequence ID" value="KIH58431.1"/>
    <property type="molecule type" value="Genomic_DNA"/>
</dbReference>
<evidence type="ECO:0000313" key="3">
    <source>
        <dbReference type="Proteomes" id="UP000054047"/>
    </source>
</evidence>
<dbReference type="Pfam" id="PF07679">
    <property type="entry name" value="I-set"/>
    <property type="match status" value="1"/>
</dbReference>
<gene>
    <name evidence="2" type="ORF">ANCDUO_11362</name>
</gene>
<protein>
    <recommendedName>
        <fullName evidence="1">Immunoglobulin I-set domain-containing protein</fullName>
    </recommendedName>
</protein>
<accession>A0A0C2GN74</accession>
<dbReference type="SUPFAM" id="SSF48726">
    <property type="entry name" value="Immunoglobulin"/>
    <property type="match status" value="1"/>
</dbReference>
<keyword evidence="3" id="KW-1185">Reference proteome</keyword>
<dbReference type="InterPro" id="IPR036179">
    <property type="entry name" value="Ig-like_dom_sf"/>
</dbReference>
<proteinExistence type="predicted"/>